<dbReference type="SMART" id="SM00996">
    <property type="entry name" value="AdoHcyase"/>
    <property type="match status" value="1"/>
</dbReference>
<sequence length="499" mass="54454">MTASQTTGHAKMQNVNGIDFAIADINGHEAGRKDIRLAENEMPGLMDLRREYAEAKPLHGARIAGSLHMTTQTAVLIETLVSLGAQVRWVSCNIFSTQDDSAAATVVGPGGTPEKPQGVPVFAWKGETLEEYWWCTEQLFKFTDEAGNIVGPNMILDDGGDATLLVHKGVEFEQTGVVPTVDDDLTVADEERVVLATLRRSLTEDPKRWTTINSEIRGVTEETTTGVNRLYQLAEQGKLLFPAINVNDSVTKSKFDNKYGIRHSLLDGLNRATDVLIGGKVAVVAGYGDVGKGCAEALAGQGARVIVSEVDPICALQALLEGFQVAKVEDVIHTADVVVTTTGNKDIITTELMQKMKHQAILANVGHFDNEIDMAGLGRIAGINKINIKPQVDEWIFPDGHTILVLSEGRLMNLGNATGHPSFVMSNSFANQTIAQIELFTKHEEYNKDVYRLPKHLDEKVAKVHVLALGGELTKLSKDQAEYIGVDVEGPYKPEHYRY</sequence>
<dbReference type="InterPro" id="IPR036291">
    <property type="entry name" value="NAD(P)-bd_dom_sf"/>
</dbReference>
<keyword evidence="2 4" id="KW-0554">One-carbon metabolism</keyword>
<feature type="binding site" evidence="4">
    <location>
        <position position="257"/>
    </location>
    <ligand>
        <name>NAD(+)</name>
        <dbReference type="ChEBI" id="CHEBI:57540"/>
    </ligand>
</feature>
<feature type="binding site" evidence="4">
    <location>
        <position position="222"/>
    </location>
    <ligand>
        <name>substrate</name>
    </ligand>
</feature>
<feature type="binding site" evidence="4">
    <location>
        <position position="158"/>
    </location>
    <ligand>
        <name>substrate</name>
    </ligand>
</feature>
<dbReference type="PIRSF" id="PIRSF001109">
    <property type="entry name" value="Ad_hcy_hydrolase"/>
    <property type="match status" value="1"/>
</dbReference>
<reference evidence="8 9" key="1">
    <citation type="submission" date="2021-03" db="EMBL/GenBank/DDBJ databases">
        <title>Sequencing the genomes of 1000 actinobacteria strains.</title>
        <authorList>
            <person name="Klenk H.-P."/>
        </authorList>
    </citation>
    <scope>NUCLEOTIDE SEQUENCE [LARGE SCALE GENOMIC DNA]</scope>
    <source>
        <strain evidence="8 9">DSM 45256</strain>
    </source>
</reference>
<dbReference type="InterPro" id="IPR000043">
    <property type="entry name" value="Adenosylhomocysteinase-like"/>
</dbReference>
<dbReference type="PANTHER" id="PTHR23420">
    <property type="entry name" value="ADENOSYLHOMOCYSTEINASE"/>
    <property type="match status" value="1"/>
</dbReference>
<dbReference type="Pfam" id="PF00670">
    <property type="entry name" value="AdoHcyase_NAD"/>
    <property type="match status" value="1"/>
</dbReference>
<feature type="binding site" evidence="4">
    <location>
        <position position="70"/>
    </location>
    <ligand>
        <name>substrate</name>
    </ligand>
</feature>
<evidence type="ECO:0000256" key="6">
    <source>
        <dbReference type="RuleBase" id="RU004166"/>
    </source>
</evidence>
<feature type="binding site" evidence="4">
    <location>
        <position position="344"/>
    </location>
    <ligand>
        <name>NAD(+)</name>
        <dbReference type="ChEBI" id="CHEBI:57540"/>
    </ligand>
</feature>
<keyword evidence="3 4" id="KW-0520">NAD</keyword>
<dbReference type="RefSeq" id="WP_210025975.1">
    <property type="nucleotide sequence ID" value="NZ_JAGINU010000001.1"/>
</dbReference>
<evidence type="ECO:0000256" key="1">
    <source>
        <dbReference type="ARBA" id="ARBA00007122"/>
    </source>
</evidence>
<name>A0ABS4VQ22_9PSEU</name>
<dbReference type="Gene3D" id="3.40.50.720">
    <property type="entry name" value="NAD(P)-binding Rossmann-like Domain"/>
    <property type="match status" value="1"/>
</dbReference>
<dbReference type="InterPro" id="IPR042172">
    <property type="entry name" value="Adenosylhomocyst_ase-like_sf"/>
</dbReference>
<dbReference type="Proteomes" id="UP001519295">
    <property type="component" value="Unassembled WGS sequence"/>
</dbReference>
<evidence type="ECO:0000256" key="4">
    <source>
        <dbReference type="HAMAP-Rule" id="MF_00563"/>
    </source>
</evidence>
<feature type="binding site" evidence="4">
    <location>
        <position position="256"/>
    </location>
    <ligand>
        <name>substrate</name>
    </ligand>
</feature>
<feature type="binding site" evidence="4">
    <location>
        <position position="252"/>
    </location>
    <ligand>
        <name>substrate</name>
    </ligand>
</feature>
<dbReference type="SMART" id="SM00997">
    <property type="entry name" value="AdoHcyase_NAD"/>
    <property type="match status" value="1"/>
</dbReference>
<gene>
    <name evidence="4" type="primary">ahcY</name>
    <name evidence="8" type="ORF">JOF36_001716</name>
</gene>
<dbReference type="InterPro" id="IPR015878">
    <property type="entry name" value="Ado_hCys_hydrolase_NAD-bd"/>
</dbReference>
<dbReference type="GO" id="GO:0016787">
    <property type="term" value="F:hydrolase activity"/>
    <property type="evidence" value="ECO:0007669"/>
    <property type="project" value="UniProtKB-KW"/>
</dbReference>
<proteinExistence type="inferred from homology"/>
<comment type="catalytic activity">
    <reaction evidence="4 5">
        <text>S-adenosyl-L-homocysteine + H2O = L-homocysteine + adenosine</text>
        <dbReference type="Rhea" id="RHEA:21708"/>
        <dbReference type="ChEBI" id="CHEBI:15377"/>
        <dbReference type="ChEBI" id="CHEBI:16335"/>
        <dbReference type="ChEBI" id="CHEBI:57856"/>
        <dbReference type="ChEBI" id="CHEBI:58199"/>
        <dbReference type="EC" id="3.13.2.1"/>
    </reaction>
</comment>
<dbReference type="HAMAP" id="MF_00563">
    <property type="entry name" value="AdoHcyase"/>
    <property type="match status" value="1"/>
</dbReference>
<feature type="binding site" evidence="4">
    <location>
        <position position="413"/>
    </location>
    <ligand>
        <name>NAD(+)</name>
        <dbReference type="ChEBI" id="CHEBI:57540"/>
    </ligand>
</feature>
<comment type="function">
    <text evidence="4">May play a key role in the regulation of the intracellular concentration of adenosylhomocysteine.</text>
</comment>
<comment type="similarity">
    <text evidence="1 4 6">Belongs to the adenosylhomocysteinase family.</text>
</comment>
<organism evidence="8 9">
    <name type="scientific">Pseudonocardia parietis</name>
    <dbReference type="NCBI Taxonomy" id="570936"/>
    <lineage>
        <taxon>Bacteria</taxon>
        <taxon>Bacillati</taxon>
        <taxon>Actinomycetota</taxon>
        <taxon>Actinomycetes</taxon>
        <taxon>Pseudonocardiales</taxon>
        <taxon>Pseudonocardiaceae</taxon>
        <taxon>Pseudonocardia</taxon>
    </lineage>
</organism>
<dbReference type="NCBIfam" id="TIGR00936">
    <property type="entry name" value="ahcY"/>
    <property type="match status" value="1"/>
</dbReference>
<feature type="domain" description="S-adenosyl-L-homocysteine hydrolase NAD binding" evidence="7">
    <location>
        <begin position="257"/>
        <end position="419"/>
    </location>
</feature>
<feature type="binding site" evidence="4">
    <location>
        <begin position="286"/>
        <end position="291"/>
    </location>
    <ligand>
        <name>NAD(+)</name>
        <dbReference type="ChEBI" id="CHEBI:57540"/>
    </ligand>
</feature>
<dbReference type="PANTHER" id="PTHR23420:SF0">
    <property type="entry name" value="ADENOSYLHOMOCYSTEINASE"/>
    <property type="match status" value="1"/>
</dbReference>
<evidence type="ECO:0000256" key="5">
    <source>
        <dbReference type="RuleBase" id="RU000548"/>
    </source>
</evidence>
<dbReference type="EC" id="3.13.2.1" evidence="4"/>
<keyword evidence="9" id="KW-1185">Reference proteome</keyword>
<comment type="cofactor">
    <cofactor evidence="4 5">
        <name>NAD(+)</name>
        <dbReference type="ChEBI" id="CHEBI:57540"/>
    </cofactor>
    <text evidence="4 5">Binds 1 NAD(+) per subunit.</text>
</comment>
<comment type="pathway">
    <text evidence="4 5">Amino-acid biosynthesis; L-homocysteine biosynthesis; L-homocysteine from S-adenosyl-L-homocysteine: step 1/1.</text>
</comment>
<dbReference type="NCBIfam" id="NF004005">
    <property type="entry name" value="PRK05476.2-3"/>
    <property type="match status" value="1"/>
</dbReference>
<feature type="binding site" evidence="4">
    <location>
        <begin position="223"/>
        <end position="225"/>
    </location>
    <ligand>
        <name>NAD(+)</name>
        <dbReference type="ChEBI" id="CHEBI:57540"/>
    </ligand>
</feature>
<dbReference type="Gene3D" id="3.40.50.1480">
    <property type="entry name" value="Adenosylhomocysteinase-like"/>
    <property type="match status" value="1"/>
</dbReference>
<comment type="subcellular location">
    <subcellularLocation>
        <location evidence="4">Cytoplasm</location>
    </subcellularLocation>
</comment>
<keyword evidence="4 5" id="KW-0378">Hydrolase</keyword>
<evidence type="ECO:0000313" key="9">
    <source>
        <dbReference type="Proteomes" id="UP001519295"/>
    </source>
</evidence>
<dbReference type="Pfam" id="PF05221">
    <property type="entry name" value="AdoHcyase"/>
    <property type="match status" value="1"/>
</dbReference>
<dbReference type="CDD" id="cd00401">
    <property type="entry name" value="SAHH"/>
    <property type="match status" value="1"/>
</dbReference>
<feature type="binding site" evidence="4">
    <location>
        <position position="309"/>
    </location>
    <ligand>
        <name>NAD(+)</name>
        <dbReference type="ChEBI" id="CHEBI:57540"/>
    </ligand>
</feature>
<dbReference type="InterPro" id="IPR020082">
    <property type="entry name" value="S-Ado-L-homoCys_hydrolase_CS"/>
</dbReference>
<dbReference type="SUPFAM" id="SSF51735">
    <property type="entry name" value="NAD(P)-binding Rossmann-fold domains"/>
    <property type="match status" value="1"/>
</dbReference>
<dbReference type="EMBL" id="JAGINU010000001">
    <property type="protein sequence ID" value="MBP2366020.1"/>
    <property type="molecule type" value="Genomic_DNA"/>
</dbReference>
<protein>
    <recommendedName>
        <fullName evidence="4">Adenosylhomocysteinase</fullName>
        <ecNumber evidence="4">3.13.2.1</ecNumber>
    </recommendedName>
    <alternativeName>
        <fullName evidence="4">S-adenosyl-L-homocysteine hydrolase</fullName>
        <shortName evidence="4">AdoHcyase</shortName>
    </alternativeName>
</protein>
<dbReference type="PROSITE" id="PS00739">
    <property type="entry name" value="ADOHCYASE_2"/>
    <property type="match status" value="1"/>
</dbReference>
<accession>A0ABS4VQ22</accession>
<evidence type="ECO:0000313" key="8">
    <source>
        <dbReference type="EMBL" id="MBP2366020.1"/>
    </source>
</evidence>
<comment type="caution">
    <text evidence="8">The sequence shown here is derived from an EMBL/GenBank/DDBJ whole genome shotgun (WGS) entry which is preliminary data.</text>
</comment>
<evidence type="ECO:0000256" key="3">
    <source>
        <dbReference type="ARBA" id="ARBA00023027"/>
    </source>
</evidence>
<comment type="caution">
    <text evidence="4">Lacks conserved residue(s) required for the propagation of feature annotation.</text>
</comment>
<evidence type="ECO:0000259" key="7">
    <source>
        <dbReference type="SMART" id="SM00997"/>
    </source>
</evidence>
<dbReference type="SUPFAM" id="SSF52283">
    <property type="entry name" value="Formate/glycerate dehydrogenase catalytic domain-like"/>
    <property type="match status" value="1"/>
</dbReference>
<keyword evidence="4" id="KW-0963">Cytoplasm</keyword>
<evidence type="ECO:0000256" key="2">
    <source>
        <dbReference type="ARBA" id="ARBA00022563"/>
    </source>
</evidence>